<evidence type="ECO:0000313" key="1">
    <source>
        <dbReference type="EMBL" id="KAF4129888.1"/>
    </source>
</evidence>
<reference evidence="1" key="1">
    <citation type="submission" date="2020-03" db="EMBL/GenBank/DDBJ databases">
        <title>Hybrid Assembly of Korean Phytophthora infestans isolates.</title>
        <authorList>
            <person name="Prokchorchik M."/>
            <person name="Lee Y."/>
            <person name="Seo J."/>
            <person name="Cho J.-H."/>
            <person name="Park Y.-E."/>
            <person name="Jang D.-C."/>
            <person name="Im J.-S."/>
            <person name="Choi J.-G."/>
            <person name="Park H.-J."/>
            <person name="Lee G.-B."/>
            <person name="Lee Y.-G."/>
            <person name="Hong S.-Y."/>
            <person name="Cho K."/>
            <person name="Sohn K.H."/>
        </authorList>
    </citation>
    <scope>NUCLEOTIDE SEQUENCE</scope>
    <source>
        <strain evidence="1">KR_2_A2</strain>
    </source>
</reference>
<dbReference type="AlphaFoldDB" id="A0A8S9TVC3"/>
<organism evidence="1 2">
    <name type="scientific">Phytophthora infestans</name>
    <name type="common">Potato late blight agent</name>
    <name type="synonym">Botrytis infestans</name>
    <dbReference type="NCBI Taxonomy" id="4787"/>
    <lineage>
        <taxon>Eukaryota</taxon>
        <taxon>Sar</taxon>
        <taxon>Stramenopiles</taxon>
        <taxon>Oomycota</taxon>
        <taxon>Peronosporomycetes</taxon>
        <taxon>Peronosporales</taxon>
        <taxon>Peronosporaceae</taxon>
        <taxon>Phytophthora</taxon>
    </lineage>
</organism>
<proteinExistence type="predicted"/>
<name>A0A8S9TVC3_PHYIN</name>
<dbReference type="EMBL" id="JAACNO010002905">
    <property type="protein sequence ID" value="KAF4129888.1"/>
    <property type="molecule type" value="Genomic_DNA"/>
</dbReference>
<sequence length="66" mass="7272">MQTVSNKGGTLMDKPSVDGPVFMLSAKCLMLSPDSLREQMAAAMMYQTELLITEVLWMNACVSIKD</sequence>
<accession>A0A8S9TVC3</accession>
<gene>
    <name evidence="1" type="ORF">GN958_ATG20891</name>
</gene>
<comment type="caution">
    <text evidence="1">The sequence shown here is derived from an EMBL/GenBank/DDBJ whole genome shotgun (WGS) entry which is preliminary data.</text>
</comment>
<protein>
    <submittedName>
        <fullName evidence="1">Uncharacterized protein</fullName>
    </submittedName>
</protein>
<dbReference type="Proteomes" id="UP000704712">
    <property type="component" value="Unassembled WGS sequence"/>
</dbReference>
<evidence type="ECO:0000313" key="2">
    <source>
        <dbReference type="Proteomes" id="UP000704712"/>
    </source>
</evidence>